<feature type="non-terminal residue" evidence="2">
    <location>
        <position position="1"/>
    </location>
</feature>
<accession>A0ABR6GYK3</accession>
<evidence type="ECO:0000313" key="3">
    <source>
        <dbReference type="Proteomes" id="UP000574369"/>
    </source>
</evidence>
<comment type="caution">
    <text evidence="2">The sequence shown here is derived from an EMBL/GenBank/DDBJ whole genome shotgun (WGS) entry which is preliminary data.</text>
</comment>
<proteinExistence type="predicted"/>
<dbReference type="SUPFAM" id="SSF51294">
    <property type="entry name" value="Hedgehog/intein (Hint) domain"/>
    <property type="match status" value="1"/>
</dbReference>
<evidence type="ECO:0008006" key="4">
    <source>
        <dbReference type="Google" id="ProtNLM"/>
    </source>
</evidence>
<gene>
    <name evidence="2" type="ORF">FHS28_004615</name>
</gene>
<dbReference type="EMBL" id="JACHXO010000010">
    <property type="protein sequence ID" value="MBB3197190.1"/>
    <property type="molecule type" value="Genomic_DNA"/>
</dbReference>
<evidence type="ECO:0000256" key="1">
    <source>
        <dbReference type="SAM" id="MobiDB-lite"/>
    </source>
</evidence>
<dbReference type="Proteomes" id="UP000574369">
    <property type="component" value="Unassembled WGS sequence"/>
</dbReference>
<sequence>SLQDTAKFDSKSTSAGGSATFGYGAGGSANFSQSKVNADYAAVGEQAGIRAGDEGFQVSVKGQTDLKGGAITSSQAAIDAGKNSLSTGTLTASDIENRSQYSASAVTVSAGTSGGMAGAYKDSGDERSTTKSTISAGSTTITGGDAASQSTLDKLDRGATDDATAGTLAQGWDGQKLAQQAKVNAQIVAEFGAQAAKEVGDYAASRTKTFELAQIQKQSLDEALLKENLSDSERASLRQQLSAVERVVSAEQSNYDAWREGGSARVALHTLIGGLTGDLAGALGAAGSAIAAPALDSFQKSVKDQLVAAGMESESKDKQPTLADGLSKLAAGLLSGAGGSFAGWAGGAAALNQDMNNRQLHPSEEAWIKSKAKEFAEANKISEEEAKRQLTQQALKEIDFGWRSVLSDGDNAAAKSFLATAKSTFENDLGTQQQLFTVSGTQLTRMEMFMPEADLDFYKRYAQPGVTRDWKTGFRKESIDLAKDKANEVVEGSKAVGKAFVDDPVSTSVNLAKGIVGALTELPSTIKEGVLDSGKALGEGAVVALDKDLTDRMNALYGTDVGALQKSVLTVRAIAAVVGAAGVAKTATELGEKVLAKGGKEAIEKAGAKAEGAAAKDAAKLENAPDKEAVKIDGSAFKEGPHTETAQTKPAPSSDVSASKDAAPHGQMPDSSGTDGASKAQKPVSAEPAQTDVTDSPSKGHLSEGDGASLADNGKSPTEVAPSCAAPPQCFVAGTVIHTVDGPKAIETFVGGELVLSRHEHTGEPGVRPVVATVATKDQPIYEVVIEDARGNTETLHTTSEHPFWVVARAEEAGEDDLGIRESQWVRAS</sequence>
<dbReference type="Gene3D" id="2.170.16.10">
    <property type="entry name" value="Hedgehog/Intein (Hint) domain"/>
    <property type="match status" value="1"/>
</dbReference>
<dbReference type="RefSeq" id="WP_221194192.1">
    <property type="nucleotide sequence ID" value="NZ_JACHXO010000010.1"/>
</dbReference>
<dbReference type="InterPro" id="IPR036844">
    <property type="entry name" value="Hint_dom_sf"/>
</dbReference>
<feature type="compositionally biased region" description="Low complexity" evidence="1">
    <location>
        <begin position="130"/>
        <end position="148"/>
    </location>
</feature>
<reference evidence="2 3" key="1">
    <citation type="submission" date="2020-08" db="EMBL/GenBank/DDBJ databases">
        <title>Genomic Encyclopedia of Type Strains, Phase III (KMG-III): the genomes of soil and plant-associated and newly described type strains.</title>
        <authorList>
            <person name="Whitman W."/>
        </authorList>
    </citation>
    <scope>NUCLEOTIDE SEQUENCE [LARGE SCALE GENOMIC DNA]</scope>
    <source>
        <strain evidence="2 3">CECT 7247</strain>
    </source>
</reference>
<organism evidence="2 3">
    <name type="scientific">Roseateles terrae</name>
    <dbReference type="NCBI Taxonomy" id="431060"/>
    <lineage>
        <taxon>Bacteria</taxon>
        <taxon>Pseudomonadati</taxon>
        <taxon>Pseudomonadota</taxon>
        <taxon>Betaproteobacteria</taxon>
        <taxon>Burkholderiales</taxon>
        <taxon>Sphaerotilaceae</taxon>
        <taxon>Roseateles</taxon>
    </lineage>
</organism>
<feature type="region of interest" description="Disordered" evidence="1">
    <location>
        <begin position="117"/>
        <end position="150"/>
    </location>
</feature>
<protein>
    <recommendedName>
        <fullName evidence="4">Hint domain-containing protein</fullName>
    </recommendedName>
</protein>
<name>A0ABR6GYK3_9BURK</name>
<evidence type="ECO:0000313" key="2">
    <source>
        <dbReference type="EMBL" id="MBB3197190.1"/>
    </source>
</evidence>
<feature type="compositionally biased region" description="Polar residues" evidence="1">
    <location>
        <begin position="644"/>
        <end position="657"/>
    </location>
</feature>
<keyword evidence="3" id="KW-1185">Reference proteome</keyword>
<feature type="region of interest" description="Disordered" evidence="1">
    <location>
        <begin position="634"/>
        <end position="723"/>
    </location>
</feature>
<dbReference type="Pfam" id="PF07591">
    <property type="entry name" value="PT-HINT"/>
    <property type="match status" value="1"/>
</dbReference>